<dbReference type="Pfam" id="PF00005">
    <property type="entry name" value="ABC_tran"/>
    <property type="match status" value="1"/>
</dbReference>
<keyword evidence="1" id="KW-0813">Transport</keyword>
<evidence type="ECO:0000313" key="5">
    <source>
        <dbReference type="EMBL" id="AGT74104.1"/>
    </source>
</evidence>
<dbReference type="SUPFAM" id="SSF52540">
    <property type="entry name" value="P-loop containing nucleoside triphosphate hydrolases"/>
    <property type="match status" value="1"/>
</dbReference>
<gene>
    <name evidence="5" type="ORF">HPSA20_0868</name>
</gene>
<reference evidence="5 6" key="1">
    <citation type="journal article" date="2013" name="Genome Announc.">
        <title>Genome Sequences of Three hpAfrica2 Strains of Helicobacter pylori.</title>
        <authorList>
            <person name="Duncan S.S."/>
            <person name="Bertoli M.T."/>
            <person name="Kersulyte D."/>
            <person name="Valk P.L."/>
            <person name="Tamma S."/>
            <person name="Segal I."/>
            <person name="McClain M.S."/>
            <person name="Cover T.L."/>
            <person name="Berg D.E."/>
        </authorList>
    </citation>
    <scope>NUCLEOTIDE SEQUENCE [LARGE SCALE GENOMIC DNA]</scope>
    <source>
        <strain evidence="5">SouthAfrica20</strain>
    </source>
</reference>
<dbReference type="EMBL" id="CP006691">
    <property type="protein sequence ID" value="AGT74104.1"/>
    <property type="molecule type" value="Genomic_DNA"/>
</dbReference>
<dbReference type="GO" id="GO:0005524">
    <property type="term" value="F:ATP binding"/>
    <property type="evidence" value="ECO:0007669"/>
    <property type="project" value="UniProtKB-KW"/>
</dbReference>
<sequence length="219" mass="24677">MEEIIKIENLSFSYHNRAIFKDFNLSIQKGDFLCILGESGSGKSTLLGLILGLLKPNFGKIKIFNETLDSNNAFLRQKIGYIAQGNSLFPHLNALQNMTFCLNLQGINKQTAQKEAKILALKMGLDESIMDKFPNELSGGQAQRVGIIRGIIHRPELILLDEPFSALDSFNRKNLQDLIKEIHHNSHATFIMVTHDESEAQRLATKTLEIKAFKQESCF</sequence>
<dbReference type="InterPro" id="IPR003593">
    <property type="entry name" value="AAA+_ATPase"/>
</dbReference>
<dbReference type="PANTHER" id="PTHR42781:SF4">
    <property type="entry name" value="SPERMIDINE_PUTRESCINE IMPORT ATP-BINDING PROTEIN POTA"/>
    <property type="match status" value="1"/>
</dbReference>
<accession>T1UA19</accession>
<dbReference type="InterPro" id="IPR027417">
    <property type="entry name" value="P-loop_NTPase"/>
</dbReference>
<dbReference type="PATRIC" id="fig|1352356.3.peg.854"/>
<dbReference type="InterPro" id="IPR017871">
    <property type="entry name" value="ABC_transporter-like_CS"/>
</dbReference>
<keyword evidence="2" id="KW-0547">Nucleotide-binding</keyword>
<dbReference type="InterPro" id="IPR003439">
    <property type="entry name" value="ABC_transporter-like_ATP-bd"/>
</dbReference>
<dbReference type="Gene3D" id="3.40.50.300">
    <property type="entry name" value="P-loop containing nucleotide triphosphate hydrolases"/>
    <property type="match status" value="1"/>
</dbReference>
<evidence type="ECO:0000313" key="6">
    <source>
        <dbReference type="Proteomes" id="UP000015920"/>
    </source>
</evidence>
<name>T1UA19_HELPX</name>
<keyword evidence="3" id="KW-0067">ATP-binding</keyword>
<dbReference type="HOGENOM" id="CLU_000604_1_22_7"/>
<dbReference type="SMART" id="SM00382">
    <property type="entry name" value="AAA"/>
    <property type="match status" value="1"/>
</dbReference>
<dbReference type="KEGG" id="hpys:HPSA20_0868"/>
<dbReference type="PROSITE" id="PS50893">
    <property type="entry name" value="ABC_TRANSPORTER_2"/>
    <property type="match status" value="1"/>
</dbReference>
<dbReference type="GO" id="GO:0016887">
    <property type="term" value="F:ATP hydrolysis activity"/>
    <property type="evidence" value="ECO:0007669"/>
    <property type="project" value="InterPro"/>
</dbReference>
<feature type="domain" description="ABC transporter" evidence="4">
    <location>
        <begin position="5"/>
        <end position="218"/>
    </location>
</feature>
<dbReference type="PROSITE" id="PS00211">
    <property type="entry name" value="ABC_TRANSPORTER_1"/>
    <property type="match status" value="1"/>
</dbReference>
<organism evidence="5 6">
    <name type="scientific">Helicobacter pylori SouthAfrica20</name>
    <dbReference type="NCBI Taxonomy" id="1352356"/>
    <lineage>
        <taxon>Bacteria</taxon>
        <taxon>Pseudomonadati</taxon>
        <taxon>Campylobacterota</taxon>
        <taxon>Epsilonproteobacteria</taxon>
        <taxon>Campylobacterales</taxon>
        <taxon>Helicobacteraceae</taxon>
        <taxon>Helicobacter</taxon>
    </lineage>
</organism>
<dbReference type="InterPro" id="IPR050093">
    <property type="entry name" value="ABC_SmlMolc_Importer"/>
</dbReference>
<evidence type="ECO:0000256" key="3">
    <source>
        <dbReference type="ARBA" id="ARBA00022840"/>
    </source>
</evidence>
<protein>
    <submittedName>
        <fullName evidence="5">ABC transporter family protein</fullName>
    </submittedName>
</protein>
<dbReference type="AlphaFoldDB" id="T1UA19"/>
<evidence type="ECO:0000256" key="2">
    <source>
        <dbReference type="ARBA" id="ARBA00022741"/>
    </source>
</evidence>
<dbReference type="Proteomes" id="UP000015920">
    <property type="component" value="Chromosome"/>
</dbReference>
<dbReference type="PANTHER" id="PTHR42781">
    <property type="entry name" value="SPERMIDINE/PUTRESCINE IMPORT ATP-BINDING PROTEIN POTA"/>
    <property type="match status" value="1"/>
</dbReference>
<proteinExistence type="predicted"/>
<evidence type="ECO:0000256" key="1">
    <source>
        <dbReference type="ARBA" id="ARBA00022448"/>
    </source>
</evidence>
<evidence type="ECO:0000259" key="4">
    <source>
        <dbReference type="PROSITE" id="PS50893"/>
    </source>
</evidence>